<dbReference type="Gene3D" id="3.40.30.10">
    <property type="entry name" value="Glutaredoxin"/>
    <property type="match status" value="1"/>
</dbReference>
<protein>
    <recommendedName>
        <fullName evidence="5">Glutathione peroxidase</fullName>
    </recommendedName>
</protein>
<dbReference type="RefSeq" id="WP_109416110.1">
    <property type="nucleotide sequence ID" value="NZ_QEAS01000009.1"/>
</dbReference>
<feature type="domain" description="Thioredoxin" evidence="6">
    <location>
        <begin position="1"/>
        <end position="159"/>
    </location>
</feature>
<dbReference type="FunFam" id="3.40.30.10:FF:000010">
    <property type="entry name" value="Glutathione peroxidase"/>
    <property type="match status" value="1"/>
</dbReference>
<dbReference type="OrthoDB" id="9789406at2"/>
<dbReference type="Proteomes" id="UP000245647">
    <property type="component" value="Unassembled WGS sequence"/>
</dbReference>
<dbReference type="PIRSF" id="PIRSF000303">
    <property type="entry name" value="Glutathion_perox"/>
    <property type="match status" value="1"/>
</dbReference>
<sequence>MNNNFYQLSASTPGGQSISFDEYRGKLVLIVNTATKCGLAPQFAGLESLHQRYKDRGLVVLGFPCDQFLNQEPESNETMETSCELNFGVTFPLFAKCDVNGSSAHPVFCFLKQHLSGWFGSRIKWNFTKFLIGRDGRPVKRFSPITKPEDIEKWIVKLL</sequence>
<dbReference type="SUPFAM" id="SSF52833">
    <property type="entry name" value="Thioredoxin-like"/>
    <property type="match status" value="1"/>
</dbReference>
<evidence type="ECO:0000256" key="5">
    <source>
        <dbReference type="RuleBase" id="RU000499"/>
    </source>
</evidence>
<accession>A0A2U2PG97</accession>
<evidence type="ECO:0000256" key="1">
    <source>
        <dbReference type="ARBA" id="ARBA00006926"/>
    </source>
</evidence>
<dbReference type="PANTHER" id="PTHR11592">
    <property type="entry name" value="GLUTATHIONE PEROXIDASE"/>
    <property type="match status" value="1"/>
</dbReference>
<proteinExistence type="inferred from homology"/>
<dbReference type="PRINTS" id="PR01011">
    <property type="entry name" value="GLUTPROXDASE"/>
</dbReference>
<evidence type="ECO:0000313" key="8">
    <source>
        <dbReference type="Proteomes" id="UP000245647"/>
    </source>
</evidence>
<comment type="caution">
    <text evidence="7">The sequence shown here is derived from an EMBL/GenBank/DDBJ whole genome shotgun (WGS) entry which is preliminary data.</text>
</comment>
<dbReference type="InterPro" id="IPR000889">
    <property type="entry name" value="Glutathione_peroxidase"/>
</dbReference>
<keyword evidence="2 5" id="KW-0575">Peroxidase</keyword>
<evidence type="ECO:0000256" key="4">
    <source>
        <dbReference type="PIRSR" id="PIRSR000303-1"/>
    </source>
</evidence>
<dbReference type="EMBL" id="QEAS01000009">
    <property type="protein sequence ID" value="PWG80403.1"/>
    <property type="molecule type" value="Genomic_DNA"/>
</dbReference>
<comment type="similarity">
    <text evidence="1 5">Belongs to the glutathione peroxidase family.</text>
</comment>
<reference evidence="7 8" key="1">
    <citation type="submission" date="2018-04" db="EMBL/GenBank/DDBJ databases">
        <title>Pedobacter chongqingensis sp. nov., isolated from a rottenly hemp rope.</title>
        <authorList>
            <person name="Cai Y."/>
        </authorList>
    </citation>
    <scope>NUCLEOTIDE SEQUENCE [LARGE SCALE GENOMIC DNA]</scope>
    <source>
        <strain evidence="7 8">FJ4-8</strain>
    </source>
</reference>
<dbReference type="InterPro" id="IPR029759">
    <property type="entry name" value="GPX_AS"/>
</dbReference>
<dbReference type="PROSITE" id="PS51352">
    <property type="entry name" value="THIOREDOXIN_2"/>
    <property type="match status" value="1"/>
</dbReference>
<dbReference type="InterPro" id="IPR036249">
    <property type="entry name" value="Thioredoxin-like_sf"/>
</dbReference>
<evidence type="ECO:0000256" key="3">
    <source>
        <dbReference type="ARBA" id="ARBA00023002"/>
    </source>
</evidence>
<dbReference type="PANTHER" id="PTHR11592:SF78">
    <property type="entry name" value="GLUTATHIONE PEROXIDASE"/>
    <property type="match status" value="1"/>
</dbReference>
<feature type="active site" evidence="4">
    <location>
        <position position="37"/>
    </location>
</feature>
<dbReference type="GO" id="GO:0034599">
    <property type="term" value="P:cellular response to oxidative stress"/>
    <property type="evidence" value="ECO:0007669"/>
    <property type="project" value="TreeGrafter"/>
</dbReference>
<dbReference type="InterPro" id="IPR013766">
    <property type="entry name" value="Thioredoxin_domain"/>
</dbReference>
<dbReference type="Pfam" id="PF00255">
    <property type="entry name" value="GSHPx"/>
    <property type="match status" value="1"/>
</dbReference>
<evidence type="ECO:0000313" key="7">
    <source>
        <dbReference type="EMBL" id="PWG80403.1"/>
    </source>
</evidence>
<gene>
    <name evidence="7" type="ORF">DDR33_12400</name>
</gene>
<keyword evidence="3 5" id="KW-0560">Oxidoreductase</keyword>
<evidence type="ECO:0000256" key="2">
    <source>
        <dbReference type="ARBA" id="ARBA00022559"/>
    </source>
</evidence>
<keyword evidence="8" id="KW-1185">Reference proteome</keyword>
<dbReference type="AlphaFoldDB" id="A0A2U2PG97"/>
<dbReference type="GO" id="GO:0004601">
    <property type="term" value="F:peroxidase activity"/>
    <property type="evidence" value="ECO:0007669"/>
    <property type="project" value="UniProtKB-KW"/>
</dbReference>
<dbReference type="CDD" id="cd00340">
    <property type="entry name" value="GSH_Peroxidase"/>
    <property type="match status" value="1"/>
</dbReference>
<dbReference type="PROSITE" id="PS00460">
    <property type="entry name" value="GLUTATHIONE_PEROXID_1"/>
    <property type="match status" value="1"/>
</dbReference>
<evidence type="ECO:0000259" key="6">
    <source>
        <dbReference type="PROSITE" id="PS51352"/>
    </source>
</evidence>
<name>A0A2U2PG97_9SPHI</name>
<organism evidence="7 8">
    <name type="scientific">Pararcticibacter amylolyticus</name>
    <dbReference type="NCBI Taxonomy" id="2173175"/>
    <lineage>
        <taxon>Bacteria</taxon>
        <taxon>Pseudomonadati</taxon>
        <taxon>Bacteroidota</taxon>
        <taxon>Sphingobacteriia</taxon>
        <taxon>Sphingobacteriales</taxon>
        <taxon>Sphingobacteriaceae</taxon>
        <taxon>Pararcticibacter</taxon>
    </lineage>
</organism>
<dbReference type="PROSITE" id="PS51355">
    <property type="entry name" value="GLUTATHIONE_PEROXID_3"/>
    <property type="match status" value="1"/>
</dbReference>